<proteinExistence type="predicted"/>
<protein>
    <submittedName>
        <fullName evidence="2">Uncharacterized protein</fullName>
    </submittedName>
</protein>
<keyword evidence="2" id="KW-0614">Plasmid</keyword>
<feature type="region of interest" description="Disordered" evidence="1">
    <location>
        <begin position="1"/>
        <end position="20"/>
    </location>
</feature>
<keyword evidence="3" id="KW-1185">Reference proteome</keyword>
<evidence type="ECO:0000313" key="3">
    <source>
        <dbReference type="Proteomes" id="UP000219020"/>
    </source>
</evidence>
<sequence>MSLFKTKDAKKNNSSRDREQLVTLSEARAAFGEERRKKNNEYKRNHLKKYRESWQKDKAEVDELQEIEDVLGYVTRTRNGANNQRSGLHAMKINAHEHATIKAAIKLEGARSSRELFVKLCNEVIKKNN</sequence>
<accession>A0A2A5SZ96</accession>
<evidence type="ECO:0000256" key="1">
    <source>
        <dbReference type="SAM" id="MobiDB-lite"/>
    </source>
</evidence>
<dbReference type="EMBL" id="NBYY01000038">
    <property type="protein sequence ID" value="PCS21188.1"/>
    <property type="molecule type" value="Genomic_DNA"/>
</dbReference>
<geneLocation type="plasmid" evidence="3">
    <name>pmj4</name>
</geneLocation>
<dbReference type="Proteomes" id="UP000219020">
    <property type="component" value="Plasmid pMJ4"/>
</dbReference>
<dbReference type="AlphaFoldDB" id="A0A2A5SZ96"/>
<gene>
    <name evidence="2" type="ORF">BTN49_3239</name>
</gene>
<name>A0A2A5SZ96_9GAMM</name>
<dbReference type="RefSeq" id="WP_097355590.1">
    <property type="nucleotide sequence ID" value="NZ_CAWNJE010000004.1"/>
</dbReference>
<comment type="caution">
    <text evidence="2">The sequence shown here is derived from an EMBL/GenBank/DDBJ whole genome shotgun (WGS) entry which is preliminary data.</text>
</comment>
<dbReference type="GeneID" id="66950712"/>
<reference evidence="3" key="1">
    <citation type="submission" date="2017-04" db="EMBL/GenBank/DDBJ databases">
        <title>Genome evolution of the luminous symbionts of deep sea anglerfish.</title>
        <authorList>
            <person name="Hendry T.A."/>
        </authorList>
    </citation>
    <scope>NUCLEOTIDE SEQUENCE [LARGE SCALE GENOMIC DNA]</scope>
    <source>
        <plasmid evidence="3">pmj4</plasmid>
    </source>
</reference>
<organism evidence="2 3">
    <name type="scientific">Candidatus Enterovibrio escicola</name>
    <dbReference type="NCBI Taxonomy" id="1927127"/>
    <lineage>
        <taxon>Bacteria</taxon>
        <taxon>Pseudomonadati</taxon>
        <taxon>Pseudomonadota</taxon>
        <taxon>Gammaproteobacteria</taxon>
        <taxon>Vibrionales</taxon>
        <taxon>Vibrionaceae</taxon>
        <taxon>Enterovibrio</taxon>
    </lineage>
</organism>
<evidence type="ECO:0000313" key="2">
    <source>
        <dbReference type="EMBL" id="PCS21188.1"/>
    </source>
</evidence>